<dbReference type="GO" id="GO:0016740">
    <property type="term" value="F:transferase activity"/>
    <property type="evidence" value="ECO:0007669"/>
    <property type="project" value="UniProtKB-KW"/>
</dbReference>
<dbReference type="PANTHER" id="PTHR43685">
    <property type="entry name" value="GLYCOSYLTRANSFERASE"/>
    <property type="match status" value="1"/>
</dbReference>
<evidence type="ECO:0000313" key="2">
    <source>
        <dbReference type="EMBL" id="CRL16842.1"/>
    </source>
</evidence>
<feature type="domain" description="Glycosyltransferase 2-like" evidence="1">
    <location>
        <begin position="7"/>
        <end position="134"/>
    </location>
</feature>
<proteinExistence type="predicted"/>
<dbReference type="InterPro" id="IPR029044">
    <property type="entry name" value="Nucleotide-diphossugar_trans"/>
</dbReference>
<dbReference type="Gene3D" id="3.90.550.10">
    <property type="entry name" value="Spore Coat Polysaccharide Biosynthesis Protein SpsA, Chain A"/>
    <property type="match status" value="1"/>
</dbReference>
<dbReference type="PANTHER" id="PTHR43685:SF2">
    <property type="entry name" value="GLYCOSYLTRANSFERASE 2-LIKE DOMAIN-CONTAINING PROTEIN"/>
    <property type="match status" value="1"/>
</dbReference>
<accession>A0A0M6W862</accession>
<sequence length="336" mass="39435">MSACEVSVIVPVHNNGNNLPNIFHDLENQTLTKFCVYFVDDASTDLSELLINQAVQDDNRFFYIHLAENMGQSHAREVGLRHVTTKFVTFLDADDRVNSKWLEKMYNSILSGADISIVGYDMFENHLGGKKIQGPTFSNRILRGQDEILDEWLHDTQFQGFLWNKMFRTRLLIESKNERTFNWLEDVAWINSFILQLKQVNIDSSIQYHYIQSRNSSMHRFLDPRDWIAFAILADQLQKISHNGSERIEILSLYRTIQIGLMYFSQIRLTDSSKVKMNKKIFIQTTRIFLKNGGRQLNLFSSSTKIFLWLMVKTRFVVIFSRIRVRLIKIRDFLES</sequence>
<dbReference type="EMBL" id="LN846900">
    <property type="protein sequence ID" value="CRL16842.1"/>
    <property type="molecule type" value="Genomic_DNA"/>
</dbReference>
<dbReference type="SUPFAM" id="SSF53448">
    <property type="entry name" value="Nucleotide-diphospho-sugar transferases"/>
    <property type="match status" value="1"/>
</dbReference>
<protein>
    <submittedName>
        <fullName evidence="2">Putative N-acetylgalactosaminyl-diphosphoundecaprenol glucuronosyltransferase</fullName>
    </submittedName>
</protein>
<dbReference type="Pfam" id="PF00535">
    <property type="entry name" value="Glycos_transf_2"/>
    <property type="match status" value="1"/>
</dbReference>
<evidence type="ECO:0000259" key="1">
    <source>
        <dbReference type="Pfam" id="PF00535"/>
    </source>
</evidence>
<dbReference type="AlphaFoldDB" id="A0A0M6W862"/>
<organism evidence="2">
    <name type="scientific">Lacticaseibacillus paracasei</name>
    <name type="common">Lactobacillus paracasei</name>
    <dbReference type="NCBI Taxonomy" id="1597"/>
    <lineage>
        <taxon>Bacteria</taxon>
        <taxon>Bacillati</taxon>
        <taxon>Bacillota</taxon>
        <taxon>Bacilli</taxon>
        <taxon>Lactobacillales</taxon>
        <taxon>Lactobacillaceae</taxon>
        <taxon>Lacticaseibacillus</taxon>
    </lineage>
</organism>
<reference evidence="2" key="1">
    <citation type="journal article" date="2015" name="Front. Microbiol.">
        <title>The vaginal isolate Lactobacillus paracasei LPC-S01 (DSM 26760) is suitable for oral administration.</title>
        <authorList>
            <person name="Balzaretti S."/>
            <person name="Taverniti V."/>
            <person name="Rondini G."/>
            <person name="Marcolegio G."/>
            <person name="Minuzzo M."/>
            <person name="Remagni M.C."/>
            <person name="Fiore W."/>
            <person name="Arioli S."/>
            <person name="Guglielmetti S."/>
        </authorList>
    </citation>
    <scope>NUCLEOTIDE SEQUENCE</scope>
    <source>
        <strain evidence="2">LPC-S01</strain>
    </source>
</reference>
<dbReference type="InterPro" id="IPR050834">
    <property type="entry name" value="Glycosyltransf_2"/>
</dbReference>
<dbReference type="InterPro" id="IPR001173">
    <property type="entry name" value="Glyco_trans_2-like"/>
</dbReference>
<name>A0A0M6W862_LACPA</name>
<keyword evidence="2" id="KW-0808">Transferase</keyword>
<dbReference type="CDD" id="cd00761">
    <property type="entry name" value="Glyco_tranf_GTA_type"/>
    <property type="match status" value="1"/>
</dbReference>